<dbReference type="InterPro" id="IPR011042">
    <property type="entry name" value="6-blade_b-propeller_TolB-like"/>
</dbReference>
<dbReference type="Proteomes" id="UP000194420">
    <property type="component" value="Unassembled WGS sequence"/>
</dbReference>
<keyword evidence="2" id="KW-0472">Membrane</keyword>
<gene>
    <name evidence="4" type="ORF">SAMN06297468_1266</name>
</gene>
<feature type="compositionally biased region" description="Basic and acidic residues" evidence="1">
    <location>
        <begin position="484"/>
        <end position="493"/>
    </location>
</feature>
<feature type="domain" description="Pyrroloquinoline quinone-dependent pyranose dehydrogenase beta-propeller" evidence="3">
    <location>
        <begin position="168"/>
        <end position="312"/>
    </location>
</feature>
<dbReference type="PANTHER" id="PTHR33546">
    <property type="entry name" value="LARGE, MULTIFUNCTIONAL SECRETED PROTEIN-RELATED"/>
    <property type="match status" value="1"/>
</dbReference>
<dbReference type="SUPFAM" id="SSF50952">
    <property type="entry name" value="Soluble quinoprotein glucose dehydrogenase"/>
    <property type="match status" value="1"/>
</dbReference>
<dbReference type="Gene3D" id="2.120.10.30">
    <property type="entry name" value="TolB, C-terminal domain"/>
    <property type="match status" value="1"/>
</dbReference>
<dbReference type="PANTHER" id="PTHR33546:SF1">
    <property type="entry name" value="LARGE, MULTIFUNCTIONAL SECRETED PROTEIN"/>
    <property type="match status" value="1"/>
</dbReference>
<feature type="transmembrane region" description="Helical" evidence="2">
    <location>
        <begin position="23"/>
        <end position="42"/>
    </location>
</feature>
<keyword evidence="5" id="KW-1185">Reference proteome</keyword>
<dbReference type="InterPro" id="IPR011041">
    <property type="entry name" value="Quinoprot_gluc/sorb_DH_b-prop"/>
</dbReference>
<feature type="domain" description="Pyrroloquinoline quinone-dependent pyranose dehydrogenase beta-propeller" evidence="3">
    <location>
        <begin position="357"/>
        <end position="463"/>
    </location>
</feature>
<keyword evidence="2" id="KW-1133">Transmembrane helix</keyword>
<protein>
    <submittedName>
        <fullName evidence="4">Glucose/arabinose dehydrogenase, beta-propeller fold</fullName>
    </submittedName>
</protein>
<dbReference type="EMBL" id="FXWG01000002">
    <property type="protein sequence ID" value="SMQ69007.1"/>
    <property type="molecule type" value="Genomic_DNA"/>
</dbReference>
<name>A0A1Y6F2I5_9SPHN</name>
<sequence>MRFTIAARPLVAYPNLMSTLKKILIAILFILLVLAVAIWWLLRGDTAELGMDAVSGTEPTLEEPNAEAFPTVKIAKPIGWEVGEAPTPAEGLAVGRFAEGLDHPRVLYALPNGDVLVTLTRAPKVESDGGGGIMQAIEGFIAGILFERAGSAGTSPNQIVLLRDADGDGVAETQRVLLEEGLDSPSGMGWHDGTLFVANHDEVLAFPYELGSDTVEGEPRKLMDLPPGGNHWMRNLEVHPDGDRLFVAVGSASNIGERGMEAEEGRAMIWEYNLENDRQRIFATGLRNANGLDFSPWTGELWTTVNERDMLGSDLVPDYLTNVPVGAQYGWPWYYWKDNRDERVDAPLPGYMTGYIRRPEYAMGPHVAALGLVFSAEGARMGDRFGSGAFVARHGSWNRKPPSGYDVVYVEFDDMGNPTGLPIPVLGGFLTGDGTTKGRPTWVEWASDGSLLVSDDTAGIIWRVVAPGAEPGAAIERLSGESLRPQRELRGDARATFGEDDYARTQPAE</sequence>
<evidence type="ECO:0000256" key="1">
    <source>
        <dbReference type="SAM" id="MobiDB-lite"/>
    </source>
</evidence>
<evidence type="ECO:0000313" key="5">
    <source>
        <dbReference type="Proteomes" id="UP000194420"/>
    </source>
</evidence>
<evidence type="ECO:0000259" key="3">
    <source>
        <dbReference type="Pfam" id="PF22807"/>
    </source>
</evidence>
<dbReference type="Pfam" id="PF22807">
    <property type="entry name" value="TrAA12"/>
    <property type="match status" value="2"/>
</dbReference>
<evidence type="ECO:0000256" key="2">
    <source>
        <dbReference type="SAM" id="Phobius"/>
    </source>
</evidence>
<proteinExistence type="predicted"/>
<accession>A0A1Y6F2I5</accession>
<dbReference type="AlphaFoldDB" id="A0A1Y6F2I5"/>
<dbReference type="InterPro" id="IPR054539">
    <property type="entry name" value="Beta-prop_PDH"/>
</dbReference>
<organism evidence="4 5">
    <name type="scientific">Altererythrobacter xiamenensis</name>
    <dbReference type="NCBI Taxonomy" id="1316679"/>
    <lineage>
        <taxon>Bacteria</taxon>
        <taxon>Pseudomonadati</taxon>
        <taxon>Pseudomonadota</taxon>
        <taxon>Alphaproteobacteria</taxon>
        <taxon>Sphingomonadales</taxon>
        <taxon>Erythrobacteraceae</taxon>
        <taxon>Altererythrobacter</taxon>
    </lineage>
</organism>
<reference evidence="5" key="1">
    <citation type="submission" date="2017-04" db="EMBL/GenBank/DDBJ databases">
        <authorList>
            <person name="Varghese N."/>
            <person name="Submissions S."/>
        </authorList>
    </citation>
    <scope>NUCLEOTIDE SEQUENCE [LARGE SCALE GENOMIC DNA]</scope>
</reference>
<evidence type="ECO:0000313" key="4">
    <source>
        <dbReference type="EMBL" id="SMQ69007.1"/>
    </source>
</evidence>
<feature type="region of interest" description="Disordered" evidence="1">
    <location>
        <begin position="479"/>
        <end position="509"/>
    </location>
</feature>
<keyword evidence="2" id="KW-0812">Transmembrane</keyword>